<sequence length="51" mass="5800">MTVIILAAVLFTILLGYLGLHQQHPKWPRIAGLLLLLEAAFFLYLVFDRSC</sequence>
<keyword evidence="1" id="KW-0812">Transmembrane</keyword>
<keyword evidence="1" id="KW-1133">Transmembrane helix</keyword>
<name>A0A0R1XHU3_9LACO</name>
<dbReference type="Proteomes" id="UP000050949">
    <property type="component" value="Unassembled WGS sequence"/>
</dbReference>
<protein>
    <submittedName>
        <fullName evidence="2">Uncharacterized protein</fullName>
    </submittedName>
</protein>
<dbReference type="RefSeq" id="WP_155827884.1">
    <property type="nucleotide sequence ID" value="NZ_AUEH01000002.1"/>
</dbReference>
<organism evidence="2 3">
    <name type="scientific">Schleiferilactobacillus harbinensis DSM 16991</name>
    <dbReference type="NCBI Taxonomy" id="1122147"/>
    <lineage>
        <taxon>Bacteria</taxon>
        <taxon>Bacillati</taxon>
        <taxon>Bacillota</taxon>
        <taxon>Bacilli</taxon>
        <taxon>Lactobacillales</taxon>
        <taxon>Lactobacillaceae</taxon>
        <taxon>Schleiferilactobacillus</taxon>
    </lineage>
</organism>
<comment type="caution">
    <text evidence="2">The sequence shown here is derived from an EMBL/GenBank/DDBJ whole genome shotgun (WGS) entry which is preliminary data.</text>
</comment>
<proteinExistence type="predicted"/>
<gene>
    <name evidence="2" type="ORF">FC91_GL000826</name>
</gene>
<dbReference type="PATRIC" id="fig|1122147.4.peg.855"/>
<keyword evidence="1" id="KW-0472">Membrane</keyword>
<accession>A0A0R1XHU3</accession>
<evidence type="ECO:0000256" key="1">
    <source>
        <dbReference type="SAM" id="Phobius"/>
    </source>
</evidence>
<evidence type="ECO:0000313" key="2">
    <source>
        <dbReference type="EMBL" id="KRM29249.1"/>
    </source>
</evidence>
<dbReference type="EMBL" id="AZFW01000016">
    <property type="protein sequence ID" value="KRM29249.1"/>
    <property type="molecule type" value="Genomic_DNA"/>
</dbReference>
<evidence type="ECO:0000313" key="3">
    <source>
        <dbReference type="Proteomes" id="UP000050949"/>
    </source>
</evidence>
<feature type="transmembrane region" description="Helical" evidence="1">
    <location>
        <begin position="30"/>
        <end position="47"/>
    </location>
</feature>
<reference evidence="2 3" key="1">
    <citation type="journal article" date="2015" name="Genome Announc.">
        <title>Expanding the biotechnology potential of lactobacilli through comparative genomics of 213 strains and associated genera.</title>
        <authorList>
            <person name="Sun Z."/>
            <person name="Harris H.M."/>
            <person name="McCann A."/>
            <person name="Guo C."/>
            <person name="Argimon S."/>
            <person name="Zhang W."/>
            <person name="Yang X."/>
            <person name="Jeffery I.B."/>
            <person name="Cooney J.C."/>
            <person name="Kagawa T.F."/>
            <person name="Liu W."/>
            <person name="Song Y."/>
            <person name="Salvetti E."/>
            <person name="Wrobel A."/>
            <person name="Rasinkangas P."/>
            <person name="Parkhill J."/>
            <person name="Rea M.C."/>
            <person name="O'Sullivan O."/>
            <person name="Ritari J."/>
            <person name="Douillard F.P."/>
            <person name="Paul Ross R."/>
            <person name="Yang R."/>
            <person name="Briner A.E."/>
            <person name="Felis G.E."/>
            <person name="de Vos W.M."/>
            <person name="Barrangou R."/>
            <person name="Klaenhammer T.R."/>
            <person name="Caufield P.W."/>
            <person name="Cui Y."/>
            <person name="Zhang H."/>
            <person name="O'Toole P.W."/>
        </authorList>
    </citation>
    <scope>NUCLEOTIDE SEQUENCE [LARGE SCALE GENOMIC DNA]</scope>
    <source>
        <strain evidence="2 3">DSM 16991</strain>
    </source>
</reference>
<dbReference type="AlphaFoldDB" id="A0A0R1XHU3"/>